<evidence type="ECO:0000313" key="4">
    <source>
        <dbReference type="Proteomes" id="UP000758652"/>
    </source>
</evidence>
<evidence type="ECO:0000313" key="3">
    <source>
        <dbReference type="EMBL" id="MBE5063575.1"/>
    </source>
</evidence>
<keyword evidence="4" id="KW-1185">Reference proteome</keyword>
<organism evidence="3 4">
    <name type="scientific">Claveliimonas monacensis</name>
    <dbReference type="NCBI Taxonomy" id="2779351"/>
    <lineage>
        <taxon>Bacteria</taxon>
        <taxon>Bacillati</taxon>
        <taxon>Bacillota</taxon>
        <taxon>Clostridia</taxon>
        <taxon>Lachnospirales</taxon>
        <taxon>Lachnospiraceae</taxon>
        <taxon>Claveliimonas</taxon>
    </lineage>
</organism>
<keyword evidence="2" id="KW-1133">Transmembrane helix</keyword>
<feature type="transmembrane region" description="Helical" evidence="2">
    <location>
        <begin position="209"/>
        <end position="227"/>
    </location>
</feature>
<accession>A0ABR9RLD5</accession>
<feature type="transmembrane region" description="Helical" evidence="2">
    <location>
        <begin position="177"/>
        <end position="202"/>
    </location>
</feature>
<dbReference type="EMBL" id="JADCKL010000007">
    <property type="protein sequence ID" value="MBE5063575.1"/>
    <property type="molecule type" value="Genomic_DNA"/>
</dbReference>
<dbReference type="Proteomes" id="UP000758652">
    <property type="component" value="Unassembled WGS sequence"/>
</dbReference>
<feature type="transmembrane region" description="Helical" evidence="2">
    <location>
        <begin position="262"/>
        <end position="284"/>
    </location>
</feature>
<reference evidence="3 4" key="1">
    <citation type="submission" date="2020-10" db="EMBL/GenBank/DDBJ databases">
        <title>ChiBAC.</title>
        <authorList>
            <person name="Zenner C."/>
            <person name="Hitch T.C.A."/>
            <person name="Clavel T."/>
        </authorList>
    </citation>
    <scope>NUCLEOTIDE SEQUENCE [LARGE SCALE GENOMIC DNA]</scope>
    <source>
        <strain evidence="3 4">DSM 108991</strain>
    </source>
</reference>
<sequence>MLNMIKMEIYRMLHTRSAYVILIVLTGCVLFTNIMSRDEYRADTRKAAEASVDMVQVSPSSPDESGEETPNLGMTVTLPTTPGEQVTVFDLFAANIQGRFIALFIAIFTILFSGADMSSGYVKNTAGQVRSRAALVAAKAVAVMVYTVFTILFFVAIEAISDALLFGTLAWGDPGEFLPYLGAQTALHCAFMVVLCALTVIIRSSVLSMVLGVLLCQNLAIILYGGAETLLRRMGAGDVDIISHTITGKIAMLPLSPSASDVTGALLTAALFLVLAAGLGALVFQKRDV</sequence>
<name>A0ABR9RLD5_9FIRM</name>
<proteinExistence type="predicted"/>
<evidence type="ECO:0000256" key="1">
    <source>
        <dbReference type="SAM" id="MobiDB-lite"/>
    </source>
</evidence>
<feature type="transmembrane region" description="Helical" evidence="2">
    <location>
        <begin position="134"/>
        <end position="157"/>
    </location>
</feature>
<feature type="region of interest" description="Disordered" evidence="1">
    <location>
        <begin position="52"/>
        <end position="71"/>
    </location>
</feature>
<keyword evidence="2" id="KW-0472">Membrane</keyword>
<evidence type="ECO:0000256" key="2">
    <source>
        <dbReference type="SAM" id="Phobius"/>
    </source>
</evidence>
<gene>
    <name evidence="3" type="ORF">INF30_09905</name>
</gene>
<dbReference type="RefSeq" id="WP_226395086.1">
    <property type="nucleotide sequence ID" value="NZ_JADCKL010000007.1"/>
</dbReference>
<comment type="caution">
    <text evidence="3">The sequence shown here is derived from an EMBL/GenBank/DDBJ whole genome shotgun (WGS) entry which is preliminary data.</text>
</comment>
<keyword evidence="2" id="KW-0812">Transmembrane</keyword>
<dbReference type="PROSITE" id="PS51257">
    <property type="entry name" value="PROKAR_LIPOPROTEIN"/>
    <property type="match status" value="1"/>
</dbReference>
<feature type="transmembrane region" description="Helical" evidence="2">
    <location>
        <begin position="100"/>
        <end position="122"/>
    </location>
</feature>
<protein>
    <submittedName>
        <fullName evidence="3">ABC transporter permease</fullName>
    </submittedName>
</protein>